<dbReference type="Gene3D" id="1.25.40.10">
    <property type="entry name" value="Tetratricopeptide repeat domain"/>
    <property type="match status" value="1"/>
</dbReference>
<dbReference type="InterPro" id="IPR011990">
    <property type="entry name" value="TPR-like_helical_dom_sf"/>
</dbReference>
<evidence type="ECO:0000256" key="2">
    <source>
        <dbReference type="SAM" id="MobiDB-lite"/>
    </source>
</evidence>
<dbReference type="PANTHER" id="PTHR46669:SF3">
    <property type="entry name" value="LEUCINE-RICH PPR MOTIF-CONTAINING PROTEIN, MITOCHONDRIAL"/>
    <property type="match status" value="1"/>
</dbReference>
<dbReference type="GO" id="GO:0003730">
    <property type="term" value="F:mRNA 3'-UTR binding"/>
    <property type="evidence" value="ECO:0007669"/>
    <property type="project" value="TreeGrafter"/>
</dbReference>
<dbReference type="GO" id="GO:0005634">
    <property type="term" value="C:nucleus"/>
    <property type="evidence" value="ECO:0007669"/>
    <property type="project" value="TreeGrafter"/>
</dbReference>
<dbReference type="AlphaFoldDB" id="A0A7E4UNU0"/>
<protein>
    <submittedName>
        <fullName evidence="4">PPR_long domain-containing protein</fullName>
    </submittedName>
</protein>
<proteinExistence type="predicted"/>
<dbReference type="Proteomes" id="UP000492821">
    <property type="component" value="Unassembled WGS sequence"/>
</dbReference>
<feature type="compositionally biased region" description="Low complexity" evidence="2">
    <location>
        <begin position="1074"/>
        <end position="1088"/>
    </location>
</feature>
<evidence type="ECO:0000313" key="3">
    <source>
        <dbReference type="Proteomes" id="UP000492821"/>
    </source>
</evidence>
<dbReference type="GO" id="GO:0005739">
    <property type="term" value="C:mitochondrion"/>
    <property type="evidence" value="ECO:0007669"/>
    <property type="project" value="TreeGrafter"/>
</dbReference>
<dbReference type="InterPro" id="IPR033490">
    <property type="entry name" value="LRP130"/>
</dbReference>
<feature type="coiled-coil region" evidence="1">
    <location>
        <begin position="660"/>
        <end position="718"/>
    </location>
</feature>
<dbReference type="GO" id="GO:0070129">
    <property type="term" value="P:regulation of mitochondrial translation"/>
    <property type="evidence" value="ECO:0007669"/>
    <property type="project" value="TreeGrafter"/>
</dbReference>
<feature type="region of interest" description="Disordered" evidence="2">
    <location>
        <begin position="1062"/>
        <end position="1113"/>
    </location>
</feature>
<organism evidence="3 4">
    <name type="scientific">Panagrellus redivivus</name>
    <name type="common">Microworm</name>
    <dbReference type="NCBI Taxonomy" id="6233"/>
    <lineage>
        <taxon>Eukaryota</taxon>
        <taxon>Metazoa</taxon>
        <taxon>Ecdysozoa</taxon>
        <taxon>Nematoda</taxon>
        <taxon>Chromadorea</taxon>
        <taxon>Rhabditida</taxon>
        <taxon>Tylenchina</taxon>
        <taxon>Panagrolaimomorpha</taxon>
        <taxon>Panagrolaimoidea</taxon>
        <taxon>Panagrolaimidae</taxon>
        <taxon>Panagrellus</taxon>
    </lineage>
</organism>
<keyword evidence="1" id="KW-0175">Coiled coil</keyword>
<reference evidence="4" key="2">
    <citation type="submission" date="2020-10" db="UniProtKB">
        <authorList>
            <consortium name="WormBaseParasite"/>
        </authorList>
    </citation>
    <scope>IDENTIFICATION</scope>
</reference>
<reference evidence="3" key="1">
    <citation type="journal article" date="2013" name="Genetics">
        <title>The draft genome and transcriptome of Panagrellus redivivus are shaped by the harsh demands of a free-living lifestyle.</title>
        <authorList>
            <person name="Srinivasan J."/>
            <person name="Dillman A.R."/>
            <person name="Macchietto M.G."/>
            <person name="Heikkinen L."/>
            <person name="Lakso M."/>
            <person name="Fracchia K.M."/>
            <person name="Antoshechkin I."/>
            <person name="Mortazavi A."/>
            <person name="Wong G."/>
            <person name="Sternberg P.W."/>
        </authorList>
    </citation>
    <scope>NUCLEOTIDE SEQUENCE [LARGE SCALE GENOMIC DNA]</scope>
    <source>
        <strain evidence="3">MT8872</strain>
    </source>
</reference>
<sequence>MSGYNLVRRLNPKTPLLNAALSTTSVVSSGVVEASAPTTAVHVPFSRRRVLSETDRRRASAASRRHDGALQRFKEVQRERKLFIERHRDAIEEHAAAQKDLTSMVDSIEFTLTGDRKLLQKVLSVAKTDITGLSGLSDRQFAVLLNAGGRLTADQVPAEARRQYVDALWQLAVTANFPFGIQSWNARIAANLENGVEVDVVGTLKDISAAQLEPNEETFGILAQVYAQTGKTAGILQIISLLKEQNIPATQPLFESLVYSTAFNSEDAQVSAIIKSLSSNPSVSTSGLYIAAALAKARSTKDPVAVAKVLAEVPHALAFKSKENLNGILEVVFTLADARATGIVEALRPYFMTHQPTGTLPIFYDHEGLAARVRKLFYAGNVDGAVELYELLDSERRFQTRIYFEEKLLDVFKRDPASLPELASKLRAKGIIKLPLTKLIERALQQRISIFALYEIFLASEEFTELTSDNKRPHLHLPLITNLLNQLEKTPPTETDIRLGLFNQIAPLINFSDTDPRILKKLATALVAQVTASEKSFSQVLQSNRFCAVHLATLLVNEMFVEQLDRLEALMKGPLANEKLYLSRVHPVIVRYLRKPHIDDSELRTIAAVVAAGFPSDGQITAPVGQSYGFRCIRDLITSNVIGDERLQLLIKLLSEEPNVTLAKEEVKKIESELRSSSNKSQRADWVKQLQRKSKAVVRWLSSDVDALQEEANFLETKEDAKPGVRAKLYDILLRKYADDTSHNNSPNMLNLLKKSFALDIAAESRGWFQPLKYVSIAMRRALVFGDYDTAQALWDLKKDCPPDLKLLYALCWLDQNEEAKAIDAASTLKQVPPDHVLIRVMQQKHTSGETLEKFVEFISKKFSISNLTRKRLTRVIKKMELVTAIEKGDLQQAFKVVEQTTRQHSEAFGQNDLMAACVRLENLATLKSTFQLVSSYHDRNTAYIDMVVAFLECNHFKRAQQLVHKAGSVYVNSSKMEFLTSRELELKRPDVLHRLFLIINDPDRASTADLAVMLEKCVDMYTEADNVEGLRELQNDIAKVKFNLERKLRAHLDSAIVKAASSNRTKKTHRTDSVSSSATTRSSSTSTDGDGHQQLSASVSPSATAETIAEVA</sequence>
<dbReference type="PANTHER" id="PTHR46669">
    <property type="entry name" value="LEUCINE-RICH PPR MOTIF-CONTAINING PROTEIN, MITOCHONDRIAL"/>
    <property type="match status" value="1"/>
</dbReference>
<keyword evidence="3" id="KW-1185">Reference proteome</keyword>
<feature type="compositionally biased region" description="Polar residues" evidence="2">
    <location>
        <begin position="1094"/>
        <end position="1106"/>
    </location>
</feature>
<evidence type="ECO:0000256" key="1">
    <source>
        <dbReference type="SAM" id="Coils"/>
    </source>
</evidence>
<name>A0A7E4UNU0_PANRE</name>
<evidence type="ECO:0000313" key="4">
    <source>
        <dbReference type="WBParaSite" id="Pan_g10707.t1"/>
    </source>
</evidence>
<dbReference type="WBParaSite" id="Pan_g10707.t1">
    <property type="protein sequence ID" value="Pan_g10707.t1"/>
    <property type="gene ID" value="Pan_g10707"/>
</dbReference>
<accession>A0A7E4UNU0</accession>